<feature type="transmembrane region" description="Helical" evidence="6">
    <location>
        <begin position="283"/>
        <end position="301"/>
    </location>
</feature>
<keyword evidence="4 6" id="KW-1133">Transmembrane helix</keyword>
<feature type="transmembrane region" description="Helical" evidence="6">
    <location>
        <begin position="90"/>
        <end position="111"/>
    </location>
</feature>
<dbReference type="PANTHER" id="PTHR43496">
    <property type="entry name" value="PROTEIN LPLB"/>
    <property type="match status" value="1"/>
</dbReference>
<comment type="subcellular location">
    <subcellularLocation>
        <location evidence="6">Cell membrane</location>
        <topology evidence="6">Multi-pass membrane protein</topology>
    </subcellularLocation>
    <subcellularLocation>
        <location evidence="1">Membrane</location>
        <topology evidence="1">Multi-pass membrane protein</topology>
    </subcellularLocation>
</comment>
<dbReference type="Pfam" id="PF00528">
    <property type="entry name" value="BPD_transp_1"/>
    <property type="match status" value="1"/>
</dbReference>
<evidence type="ECO:0000313" key="9">
    <source>
        <dbReference type="Proteomes" id="UP001153404"/>
    </source>
</evidence>
<gene>
    <name evidence="8" type="ORF">OMP40_33150</name>
</gene>
<dbReference type="GO" id="GO:0005886">
    <property type="term" value="C:plasma membrane"/>
    <property type="evidence" value="ECO:0007669"/>
    <property type="project" value="UniProtKB-SubCell"/>
</dbReference>
<dbReference type="AlphaFoldDB" id="A0A9X4KZC7"/>
<feature type="transmembrane region" description="Helical" evidence="6">
    <location>
        <begin position="132"/>
        <end position="151"/>
    </location>
</feature>
<dbReference type="Proteomes" id="UP001153404">
    <property type="component" value="Unassembled WGS sequence"/>
</dbReference>
<comment type="caution">
    <text evidence="8">The sequence shown here is derived from an EMBL/GenBank/DDBJ whole genome shotgun (WGS) entry which is preliminary data.</text>
</comment>
<dbReference type="CDD" id="cd06261">
    <property type="entry name" value="TM_PBP2"/>
    <property type="match status" value="1"/>
</dbReference>
<dbReference type="Gene3D" id="1.10.3720.10">
    <property type="entry name" value="MetI-like"/>
    <property type="match status" value="1"/>
</dbReference>
<dbReference type="InterPro" id="IPR000515">
    <property type="entry name" value="MetI-like"/>
</dbReference>
<evidence type="ECO:0000313" key="8">
    <source>
        <dbReference type="EMBL" id="MDG0813603.1"/>
    </source>
</evidence>
<protein>
    <submittedName>
        <fullName evidence="8">ABC transporter permease subunit</fullName>
    </submittedName>
</protein>
<dbReference type="GO" id="GO:0055085">
    <property type="term" value="P:transmembrane transport"/>
    <property type="evidence" value="ECO:0007669"/>
    <property type="project" value="InterPro"/>
</dbReference>
<keyword evidence="2 6" id="KW-0813">Transport</keyword>
<comment type="similarity">
    <text evidence="6">Belongs to the binding-protein-dependent transport system permease family.</text>
</comment>
<evidence type="ECO:0000256" key="6">
    <source>
        <dbReference type="RuleBase" id="RU363032"/>
    </source>
</evidence>
<keyword evidence="5 6" id="KW-0472">Membrane</keyword>
<keyword evidence="3 6" id="KW-0812">Transmembrane</keyword>
<feature type="domain" description="ABC transmembrane type-1" evidence="7">
    <location>
        <begin position="86"/>
        <end position="301"/>
    </location>
</feature>
<evidence type="ECO:0000256" key="4">
    <source>
        <dbReference type="ARBA" id="ARBA00022989"/>
    </source>
</evidence>
<evidence type="ECO:0000256" key="2">
    <source>
        <dbReference type="ARBA" id="ARBA00022448"/>
    </source>
</evidence>
<organism evidence="8 9">
    <name type="scientific">Cohnella rhizosphaerae</name>
    <dbReference type="NCBI Taxonomy" id="1457232"/>
    <lineage>
        <taxon>Bacteria</taxon>
        <taxon>Bacillati</taxon>
        <taxon>Bacillota</taxon>
        <taxon>Bacilli</taxon>
        <taxon>Bacillales</taxon>
        <taxon>Paenibacillaceae</taxon>
        <taxon>Cohnella</taxon>
    </lineage>
</organism>
<name>A0A9X4KZC7_9BACL</name>
<accession>A0A9X4KZC7</accession>
<dbReference type="SUPFAM" id="SSF161098">
    <property type="entry name" value="MetI-like"/>
    <property type="match status" value="1"/>
</dbReference>
<keyword evidence="9" id="KW-1185">Reference proteome</keyword>
<feature type="transmembrane region" description="Helical" evidence="6">
    <location>
        <begin position="220"/>
        <end position="240"/>
    </location>
</feature>
<evidence type="ECO:0000259" key="7">
    <source>
        <dbReference type="PROSITE" id="PS50928"/>
    </source>
</evidence>
<reference evidence="8" key="1">
    <citation type="submission" date="2022-10" db="EMBL/GenBank/DDBJ databases">
        <title>Comparative genomic analysis of Cohnella hashimotonis sp. nov., isolated from the International Space Station.</title>
        <authorList>
            <person name="Simpson A."/>
            <person name="Venkateswaran K."/>
        </authorList>
    </citation>
    <scope>NUCLEOTIDE SEQUENCE</scope>
    <source>
        <strain evidence="8">DSM 28161</strain>
    </source>
</reference>
<evidence type="ECO:0000256" key="5">
    <source>
        <dbReference type="ARBA" id="ARBA00023136"/>
    </source>
</evidence>
<feature type="transmembrane region" description="Helical" evidence="6">
    <location>
        <begin position="21"/>
        <end position="40"/>
    </location>
</feature>
<dbReference type="PANTHER" id="PTHR43496:SF1">
    <property type="entry name" value="POLYGALACTURONAN_RHAMNOGALACTURONAN TRANSPORT SYSTEM PERMEASE PROTEIN YTEP"/>
    <property type="match status" value="1"/>
</dbReference>
<evidence type="ECO:0000256" key="3">
    <source>
        <dbReference type="ARBA" id="ARBA00022692"/>
    </source>
</evidence>
<dbReference type="RefSeq" id="WP_277537651.1">
    <property type="nucleotide sequence ID" value="NZ_JAPDIA010000008.1"/>
</dbReference>
<dbReference type="PROSITE" id="PS50928">
    <property type="entry name" value="ABC_TM1"/>
    <property type="match status" value="1"/>
</dbReference>
<dbReference type="InterPro" id="IPR035906">
    <property type="entry name" value="MetI-like_sf"/>
</dbReference>
<proteinExistence type="inferred from homology"/>
<dbReference type="EMBL" id="JAPDIA010000008">
    <property type="protein sequence ID" value="MDG0813603.1"/>
    <property type="molecule type" value="Genomic_DNA"/>
</dbReference>
<sequence length="314" mass="36222">MQTTLMPTRQRSRLRDWSRRTWRYRWLYLLMVPGVCYYLVFHYLPLGGLLIAFQDYNLMKGIWGSPWVGVQHFEAFLTSPDFPRLMKNTLILSVYRIVFGMPADIILALALNEIRVRWYKRVVQTITYGPYFLSWVIVYGLTFAFLAPNAGNVNVWLTDQGHSPIAFFTTEAYFRPMLILTDMWKSTGFGAIIYLAALSTINPEQYEAAVVDGASRWRQLWHVTLPGIREVFVLLLILRIGHILDAGFEQVYIFLNARVYAVGDIIDTWVFRAGIEQLDFSKGVTTGLFKSVIGFVLVWAANRFAKKMNGSGIW</sequence>
<evidence type="ECO:0000256" key="1">
    <source>
        <dbReference type="ARBA" id="ARBA00004141"/>
    </source>
</evidence>